<dbReference type="Proteomes" id="UP000468735">
    <property type="component" value="Unassembled WGS sequence"/>
</dbReference>
<keyword evidence="2" id="KW-1185">Reference proteome</keyword>
<comment type="caution">
    <text evidence="1">The sequence shown here is derived from an EMBL/GenBank/DDBJ whole genome shotgun (WGS) entry which is preliminary data.</text>
</comment>
<accession>A0A6H9YTX4</accession>
<dbReference type="OrthoDB" id="7173324at2"/>
<dbReference type="AlphaFoldDB" id="A0A6H9YTX4"/>
<sequence>MYRWDGRVSVSDKTEPGPGWSCGVMSTERDDLVTLANVGPAIARKFGRIGITRVGQLAGRDAFEVFEEMCAADGVRHDPCLLDTVMSAVDQADGLPGRPWWEYTGERKRILAGSR</sequence>
<evidence type="ECO:0000313" key="1">
    <source>
        <dbReference type="EMBL" id="KAB2344758.1"/>
    </source>
</evidence>
<proteinExistence type="predicted"/>
<gene>
    <name evidence="1" type="ORF">F8566_29570</name>
</gene>
<dbReference type="Gene3D" id="1.10.150.20">
    <property type="entry name" value="5' to 3' exonuclease, C-terminal subdomain"/>
    <property type="match status" value="1"/>
</dbReference>
<reference evidence="1 2" key="1">
    <citation type="submission" date="2019-09" db="EMBL/GenBank/DDBJ databases">
        <title>Actinomadura physcomitrii sp. nov., a novel actinomycete isolated from moss [Physcomitrium sphaericum (Ludw) Fuernr].</title>
        <authorList>
            <person name="Zhuang X."/>
            <person name="Liu C."/>
        </authorList>
    </citation>
    <scope>NUCLEOTIDE SEQUENCE [LARGE SCALE GENOMIC DNA]</scope>
    <source>
        <strain evidence="1 2">HMC1</strain>
    </source>
</reference>
<evidence type="ECO:0000313" key="2">
    <source>
        <dbReference type="Proteomes" id="UP000468735"/>
    </source>
</evidence>
<dbReference type="Pfam" id="PF11731">
    <property type="entry name" value="Cdd1"/>
    <property type="match status" value="1"/>
</dbReference>
<dbReference type="InterPro" id="IPR021725">
    <property type="entry name" value="Cdd1"/>
</dbReference>
<dbReference type="EMBL" id="WBMT01000015">
    <property type="protein sequence ID" value="KAB2344758.1"/>
    <property type="molecule type" value="Genomic_DNA"/>
</dbReference>
<name>A0A6H9YTX4_9ACTN</name>
<organism evidence="1 2">
    <name type="scientific">Actinomadura rudentiformis</name>
    <dbReference type="NCBI Taxonomy" id="359158"/>
    <lineage>
        <taxon>Bacteria</taxon>
        <taxon>Bacillati</taxon>
        <taxon>Actinomycetota</taxon>
        <taxon>Actinomycetes</taxon>
        <taxon>Streptosporangiales</taxon>
        <taxon>Thermomonosporaceae</taxon>
        <taxon>Actinomadura</taxon>
    </lineage>
</organism>
<protein>
    <submittedName>
        <fullName evidence="1">Mitomycin resistance protein</fullName>
    </submittedName>
</protein>